<dbReference type="RefSeq" id="XP_035826309.1">
    <property type="nucleotide sequence ID" value="XM_035970416.1"/>
</dbReference>
<feature type="domain" description="BTB" evidence="3">
    <location>
        <begin position="31"/>
        <end position="98"/>
    </location>
</feature>
<dbReference type="SMART" id="SM00875">
    <property type="entry name" value="BACK"/>
    <property type="match status" value="1"/>
</dbReference>
<keyword evidence="4" id="KW-1185">Reference proteome</keyword>
<proteinExistence type="predicted"/>
<dbReference type="PANTHER" id="PTHR45632:SF3">
    <property type="entry name" value="KELCH-LIKE PROTEIN 32"/>
    <property type="match status" value="1"/>
</dbReference>
<dbReference type="CDD" id="cd18186">
    <property type="entry name" value="BTB_POZ_ZBTB_KLHL-like"/>
    <property type="match status" value="1"/>
</dbReference>
<gene>
    <name evidence="5" type="primary">LOC101862659</name>
</gene>
<protein>
    <submittedName>
        <fullName evidence="5">Kelch-like protein 26</fullName>
    </submittedName>
</protein>
<dbReference type="PROSITE" id="PS50097">
    <property type="entry name" value="BTB"/>
    <property type="match status" value="1"/>
</dbReference>
<evidence type="ECO:0000313" key="4">
    <source>
        <dbReference type="Proteomes" id="UP000694888"/>
    </source>
</evidence>
<sequence>MDAPVETKPNPSFIKGILKGLGDQKNDSDFYDLVIQVGEEEIKSHRVVLVASSGFFRGMLGSKMKEDLEQKVQLEGIPEQAFKKVLEAMYTGCDILNKENVLEIWHIANQLEILYMLTECEEFVLSILSAENCVVFYQHARLLESKKVSEASWKYLLEHFDDVSLQENILLLTFEDMKNLVQSADLVTDSEDNVIEIIVRWVTFEIESGKEASGAEIKSMSRRECLPDLLNLSRMCLVSGKCLMHTLYGNSVAQESKCVKLLIDESVAYQLMLDRRHDFCSPHAMHRNKGTFANVIVKTRSNNSTPLVCHRVYKSKQSNVGYYSSNRKDRLTGSEKICVYGNNVLLGFKSQNPDTLHFAECKIGADNSEWDTLPGIDKAHDLFSLTALGSYVFAITKGTKVSLSRLSPTSSNRKWKTVEIAEDLKEIAASTSVENTIILFERGSEATTIKCVDTAKMKMFDLTEGQFDETASFVTFRKGREAFAIQNNGILWRISTTEDPPFLNVQQETLLWDFKRTIYGVVLFNDELLVYGLPFGSAKGQDEVWEISVTGIFNRIRNVTVDERGLFALTIVPQNMLV</sequence>
<organism evidence="4 5">
    <name type="scientific">Aplysia californica</name>
    <name type="common">California sea hare</name>
    <dbReference type="NCBI Taxonomy" id="6500"/>
    <lineage>
        <taxon>Eukaryota</taxon>
        <taxon>Metazoa</taxon>
        <taxon>Spiralia</taxon>
        <taxon>Lophotrochozoa</taxon>
        <taxon>Mollusca</taxon>
        <taxon>Gastropoda</taxon>
        <taxon>Heterobranchia</taxon>
        <taxon>Euthyneura</taxon>
        <taxon>Tectipleura</taxon>
        <taxon>Aplysiida</taxon>
        <taxon>Aplysioidea</taxon>
        <taxon>Aplysiidae</taxon>
        <taxon>Aplysia</taxon>
    </lineage>
</organism>
<evidence type="ECO:0000256" key="2">
    <source>
        <dbReference type="ARBA" id="ARBA00022737"/>
    </source>
</evidence>
<dbReference type="Proteomes" id="UP000694888">
    <property type="component" value="Unplaced"/>
</dbReference>
<evidence type="ECO:0000256" key="1">
    <source>
        <dbReference type="ARBA" id="ARBA00022441"/>
    </source>
</evidence>
<evidence type="ECO:0000313" key="5">
    <source>
        <dbReference type="RefSeq" id="XP_035826309.1"/>
    </source>
</evidence>
<dbReference type="SUPFAM" id="SSF54695">
    <property type="entry name" value="POZ domain"/>
    <property type="match status" value="1"/>
</dbReference>
<evidence type="ECO:0000259" key="3">
    <source>
        <dbReference type="PROSITE" id="PS50097"/>
    </source>
</evidence>
<keyword evidence="1" id="KW-0880">Kelch repeat</keyword>
<dbReference type="PANTHER" id="PTHR45632">
    <property type="entry name" value="LD33804P"/>
    <property type="match status" value="1"/>
</dbReference>
<dbReference type="Gene3D" id="3.30.710.10">
    <property type="entry name" value="Potassium Channel Kv1.1, Chain A"/>
    <property type="match status" value="1"/>
</dbReference>
<keyword evidence="2" id="KW-0677">Repeat</keyword>
<dbReference type="Gene3D" id="1.25.40.420">
    <property type="match status" value="1"/>
</dbReference>
<dbReference type="InterPro" id="IPR011705">
    <property type="entry name" value="BACK"/>
</dbReference>
<dbReference type="SMART" id="SM00225">
    <property type="entry name" value="BTB"/>
    <property type="match status" value="1"/>
</dbReference>
<dbReference type="Pfam" id="PF00651">
    <property type="entry name" value="BTB"/>
    <property type="match status" value="1"/>
</dbReference>
<accession>A0ABM1VV67</accession>
<dbReference type="InterPro" id="IPR011333">
    <property type="entry name" value="SKP1/BTB/POZ_sf"/>
</dbReference>
<name>A0ABM1VV67_APLCA</name>
<reference evidence="5" key="1">
    <citation type="submission" date="2025-08" db="UniProtKB">
        <authorList>
            <consortium name="RefSeq"/>
        </authorList>
    </citation>
    <scope>IDENTIFICATION</scope>
</reference>
<dbReference type="InterPro" id="IPR000210">
    <property type="entry name" value="BTB/POZ_dom"/>
</dbReference>
<dbReference type="GeneID" id="101862659"/>
<dbReference type="Pfam" id="PF07707">
    <property type="entry name" value="BACK"/>
    <property type="match status" value="1"/>
</dbReference>